<evidence type="ECO:0000313" key="1">
    <source>
        <dbReference type="EMBL" id="RGW75889.1"/>
    </source>
</evidence>
<dbReference type="EMBL" id="QSAT01000008">
    <property type="protein sequence ID" value="RGW75889.1"/>
    <property type="molecule type" value="Genomic_DNA"/>
</dbReference>
<proteinExistence type="predicted"/>
<comment type="caution">
    <text evidence="1">The sequence shown here is derived from an EMBL/GenBank/DDBJ whole genome shotgun (WGS) entry which is preliminary data.</text>
</comment>
<protein>
    <submittedName>
        <fullName evidence="1">Uncharacterized protein</fullName>
    </submittedName>
</protein>
<dbReference type="RefSeq" id="WP_118356962.1">
    <property type="nucleotide sequence ID" value="NZ_QSAT01000008.1"/>
</dbReference>
<gene>
    <name evidence="1" type="ORF">DWV56_03915</name>
</gene>
<accession>A0A413CW40</accession>
<evidence type="ECO:0000313" key="2">
    <source>
        <dbReference type="Proteomes" id="UP000284651"/>
    </source>
</evidence>
<dbReference type="AlphaFoldDB" id="A0A413CW40"/>
<organism evidence="1 2">
    <name type="scientific">Holdemanella biformis</name>
    <dbReference type="NCBI Taxonomy" id="1735"/>
    <lineage>
        <taxon>Bacteria</taxon>
        <taxon>Bacillati</taxon>
        <taxon>Bacillota</taxon>
        <taxon>Erysipelotrichia</taxon>
        <taxon>Erysipelotrichales</taxon>
        <taxon>Erysipelotrichaceae</taxon>
        <taxon>Holdemanella</taxon>
    </lineage>
</organism>
<dbReference type="Proteomes" id="UP000284651">
    <property type="component" value="Unassembled WGS sequence"/>
</dbReference>
<reference evidence="1 2" key="1">
    <citation type="submission" date="2018-08" db="EMBL/GenBank/DDBJ databases">
        <title>A genome reference for cultivated species of the human gut microbiota.</title>
        <authorList>
            <person name="Zou Y."/>
            <person name="Xue W."/>
            <person name="Luo G."/>
        </authorList>
    </citation>
    <scope>NUCLEOTIDE SEQUENCE [LARGE SCALE GENOMIC DNA]</scope>
    <source>
        <strain evidence="1 2">AF10-31</strain>
    </source>
</reference>
<sequence length="122" mass="14477">MNEKHLRNTFLTPPIERGDFNEFIKENLKDWITYANLKERIFNEYAITYPRRAWNKYIEVKNQSFCDGENDMYIAHSNKGYKITKNRDEIEASIKHLDTMAKNMLKKESNAKKALNRSVNNG</sequence>
<name>A0A413CW40_9FIRM</name>